<dbReference type="Gene3D" id="1.20.1260.10">
    <property type="match status" value="1"/>
</dbReference>
<dbReference type="InterPro" id="IPR012347">
    <property type="entry name" value="Ferritin-like"/>
</dbReference>
<dbReference type="RefSeq" id="WP_097896759.1">
    <property type="nucleotide sequence ID" value="NZ_NVOR01000012.1"/>
</dbReference>
<dbReference type="GO" id="GO:0016491">
    <property type="term" value="F:oxidoreductase activity"/>
    <property type="evidence" value="ECO:0007669"/>
    <property type="project" value="InterPro"/>
</dbReference>
<comment type="caution">
    <text evidence="2">The sequence shown here is derived from an EMBL/GenBank/DDBJ whole genome shotgun (WGS) entry which is preliminary data.</text>
</comment>
<dbReference type="AlphaFoldDB" id="A0AA91VFG8"/>
<dbReference type="GO" id="GO:0046872">
    <property type="term" value="F:metal ion binding"/>
    <property type="evidence" value="ECO:0007669"/>
    <property type="project" value="InterPro"/>
</dbReference>
<evidence type="ECO:0000313" key="2">
    <source>
        <dbReference type="EMBL" id="PED83929.1"/>
    </source>
</evidence>
<reference evidence="2 3" key="1">
    <citation type="submission" date="2017-09" db="EMBL/GenBank/DDBJ databases">
        <title>Large-scale bioinformatics analysis of Bacillus genomes uncovers conserved roles of natural products in bacterial physiology.</title>
        <authorList>
            <consortium name="Agbiome Team Llc"/>
            <person name="Bleich R.M."/>
            <person name="Grubbs K.J."/>
            <person name="Santa Maria K.C."/>
            <person name="Allen S.E."/>
            <person name="Farag S."/>
            <person name="Shank E.A."/>
            <person name="Bowers A."/>
        </authorList>
    </citation>
    <scope>NUCLEOTIDE SEQUENCE [LARGE SCALE GENOMIC DNA]</scope>
    <source>
        <strain evidence="2 3">AFS092012</strain>
    </source>
</reference>
<evidence type="ECO:0000313" key="3">
    <source>
        <dbReference type="Proteomes" id="UP000221020"/>
    </source>
</evidence>
<gene>
    <name evidence="2" type="ORF">CON65_05060</name>
</gene>
<dbReference type="InterPro" id="IPR003251">
    <property type="entry name" value="Rr_diiron-bd_dom"/>
</dbReference>
<accession>A0AA91VFG8</accession>
<dbReference type="InterPro" id="IPR009078">
    <property type="entry name" value="Ferritin-like_SF"/>
</dbReference>
<evidence type="ECO:0000259" key="1">
    <source>
        <dbReference type="Pfam" id="PF02915"/>
    </source>
</evidence>
<dbReference type="EMBL" id="NVOR01000012">
    <property type="protein sequence ID" value="PED83929.1"/>
    <property type="molecule type" value="Genomic_DNA"/>
</dbReference>
<sequence length="147" mass="17399">MDSYSNDYNLIYRQNEKLIRDIEKAINGEYSAIHCYAKLANLAPQGSERDQILEIRQDEIKHFQQFVQIYIRLTGRQPQPKITEPCPDSYVSGLEFAIQDEQRTVDFYLKIADDTTDQYIKEVFRRTAADEQNHAVWFLYYFVKTKG</sequence>
<protein>
    <submittedName>
        <fullName evidence="2">Rubrerythrin family protein</fullName>
    </submittedName>
</protein>
<feature type="domain" description="Rubrerythrin diiron-binding" evidence="1">
    <location>
        <begin position="94"/>
        <end position="143"/>
    </location>
</feature>
<proteinExistence type="predicted"/>
<organism evidence="2 3">
    <name type="scientific">Bacillus pseudomycoides</name>
    <dbReference type="NCBI Taxonomy" id="64104"/>
    <lineage>
        <taxon>Bacteria</taxon>
        <taxon>Bacillati</taxon>
        <taxon>Bacillota</taxon>
        <taxon>Bacilli</taxon>
        <taxon>Bacillales</taxon>
        <taxon>Bacillaceae</taxon>
        <taxon>Bacillus</taxon>
        <taxon>Bacillus cereus group</taxon>
    </lineage>
</organism>
<dbReference type="Proteomes" id="UP000221020">
    <property type="component" value="Unassembled WGS sequence"/>
</dbReference>
<dbReference type="Pfam" id="PF02915">
    <property type="entry name" value="Rubrerythrin"/>
    <property type="match status" value="1"/>
</dbReference>
<name>A0AA91VFG8_9BACI</name>
<dbReference type="CDD" id="cd00657">
    <property type="entry name" value="Ferritin_like"/>
    <property type="match status" value="1"/>
</dbReference>
<dbReference type="SUPFAM" id="SSF47240">
    <property type="entry name" value="Ferritin-like"/>
    <property type="match status" value="1"/>
</dbReference>